<organism evidence="1 2">
    <name type="scientific">Streptomyces fumanus</name>
    <dbReference type="NCBI Taxonomy" id="67302"/>
    <lineage>
        <taxon>Bacteria</taxon>
        <taxon>Bacillati</taxon>
        <taxon>Actinomycetota</taxon>
        <taxon>Actinomycetes</taxon>
        <taxon>Kitasatosporales</taxon>
        <taxon>Streptomycetaceae</taxon>
        <taxon>Streptomyces</taxon>
    </lineage>
</organism>
<reference evidence="1" key="1">
    <citation type="journal article" date="2014" name="Int. J. Syst. Evol. Microbiol.">
        <title>Complete genome sequence of Corynebacterium casei LMG S-19264T (=DSM 44701T), isolated from a smear-ripened cheese.</title>
        <authorList>
            <consortium name="US DOE Joint Genome Institute (JGI-PGF)"/>
            <person name="Walter F."/>
            <person name="Albersmeier A."/>
            <person name="Kalinowski J."/>
            <person name="Ruckert C."/>
        </authorList>
    </citation>
    <scope>NUCLEOTIDE SEQUENCE</scope>
    <source>
        <strain evidence="1">JCM 4477</strain>
    </source>
</reference>
<evidence type="ECO:0000313" key="1">
    <source>
        <dbReference type="EMBL" id="GHF09918.1"/>
    </source>
</evidence>
<evidence type="ECO:0000313" key="2">
    <source>
        <dbReference type="Proteomes" id="UP000630718"/>
    </source>
</evidence>
<comment type="caution">
    <text evidence="1">The sequence shown here is derived from an EMBL/GenBank/DDBJ whole genome shotgun (WGS) entry which is preliminary data.</text>
</comment>
<protein>
    <submittedName>
        <fullName evidence="1">Uncharacterized protein</fullName>
    </submittedName>
</protein>
<keyword evidence="2" id="KW-1185">Reference proteome</keyword>
<accession>A0A919E3Y8</accession>
<gene>
    <name evidence="1" type="ORF">GCM10018772_38560</name>
</gene>
<sequence>MSDLVSVDLLARVKHIPVEVLTGFGLRDIPGGGVRIAYPTPDGGLGRARHRWQITGLTGSTFEDSDRPVRAYWRPENREFAERRGIVLLAEGESTCWTLWYQGFAAVGFPGAENVDCFDRDHLSPAKTAVIIAERDDPDTYADGVADFVERVRRHLDACGYPGEVRLLDFAPVAEDVNALYRNDPAAFEKALLKLVAEAPRR</sequence>
<dbReference type="Proteomes" id="UP000630718">
    <property type="component" value="Unassembled WGS sequence"/>
</dbReference>
<dbReference type="RefSeq" id="WP_190205569.1">
    <property type="nucleotide sequence ID" value="NZ_BNBI01000008.1"/>
</dbReference>
<dbReference type="AlphaFoldDB" id="A0A919E3Y8"/>
<proteinExistence type="predicted"/>
<dbReference type="EMBL" id="BNBI01000008">
    <property type="protein sequence ID" value="GHF09918.1"/>
    <property type="molecule type" value="Genomic_DNA"/>
</dbReference>
<name>A0A919E3Y8_9ACTN</name>
<reference evidence="1" key="2">
    <citation type="submission" date="2020-09" db="EMBL/GenBank/DDBJ databases">
        <authorList>
            <person name="Sun Q."/>
            <person name="Ohkuma M."/>
        </authorList>
    </citation>
    <scope>NUCLEOTIDE SEQUENCE</scope>
    <source>
        <strain evidence="1">JCM 4477</strain>
    </source>
</reference>